<dbReference type="InterPro" id="IPR002125">
    <property type="entry name" value="CMP_dCMP_dom"/>
</dbReference>
<evidence type="ECO:0000313" key="3">
    <source>
        <dbReference type="Proteomes" id="UP000095605"/>
    </source>
</evidence>
<evidence type="ECO:0000313" key="2">
    <source>
        <dbReference type="EMBL" id="OEJ83335.1"/>
    </source>
</evidence>
<dbReference type="Proteomes" id="UP000095605">
    <property type="component" value="Unassembled WGS sequence"/>
</dbReference>
<accession>A0A1E5R8U4</accession>
<dbReference type="Pfam" id="PF00383">
    <property type="entry name" value="dCMP_cyt_deam_1"/>
    <property type="match status" value="1"/>
</dbReference>
<dbReference type="Gene3D" id="3.40.140.10">
    <property type="entry name" value="Cytidine Deaminase, domain 2"/>
    <property type="match status" value="1"/>
</dbReference>
<dbReference type="GO" id="GO:0006139">
    <property type="term" value="P:nucleobase-containing compound metabolic process"/>
    <property type="evidence" value="ECO:0007669"/>
    <property type="project" value="UniProtKB-ARBA"/>
</dbReference>
<gene>
    <name evidence="2" type="ORF">AWRI3578_g2959</name>
</gene>
<protein>
    <submittedName>
        <fullName evidence="2">tRNA-specific adenosine deaminase subunit TAD3</fullName>
    </submittedName>
</protein>
<proteinExistence type="predicted"/>
<keyword evidence="3" id="KW-1185">Reference proteome</keyword>
<reference evidence="3" key="1">
    <citation type="journal article" date="2016" name="Genome Announc.">
        <title>Genome sequences of three species of Hanseniaspora isolated from spontaneous wine fermentations.</title>
        <authorList>
            <person name="Sternes P.R."/>
            <person name="Lee D."/>
            <person name="Kutyna D.R."/>
            <person name="Borneman A.R."/>
        </authorList>
    </citation>
    <scope>NUCLEOTIDE SEQUENCE [LARGE SCALE GENOMIC DNA]</scope>
    <source>
        <strain evidence="3">AWRI3578</strain>
    </source>
</reference>
<dbReference type="GO" id="GO:0016814">
    <property type="term" value="F:hydrolase activity, acting on carbon-nitrogen (but not peptide) bonds, in cyclic amidines"/>
    <property type="evidence" value="ECO:0007669"/>
    <property type="project" value="UniProtKB-ARBA"/>
</dbReference>
<dbReference type="GO" id="GO:0019239">
    <property type="term" value="F:deaminase activity"/>
    <property type="evidence" value="ECO:0007669"/>
    <property type="project" value="UniProtKB-ARBA"/>
</dbReference>
<feature type="domain" description="CMP/dCMP-type deaminase" evidence="1">
    <location>
        <begin position="217"/>
        <end position="281"/>
    </location>
</feature>
<dbReference type="OrthoDB" id="3971551at2759"/>
<comment type="caution">
    <text evidence="2">The sequence shown here is derived from an EMBL/GenBank/DDBJ whole genome shotgun (WGS) entry which is preliminary data.</text>
</comment>
<sequence length="319" mass="37972">MKNKPIFDVSFFDIDNEHSVLKFKDEDIKFKIIHPHCLDDVIGYNEEVDSEHLLRFRQAQILDKTKTNSFFSAINSAILKDKQYSYIKRVNTGDFIRIVLCEYDEFTQDELNECLKGKNLFENVDYKILSEEANIPKYPPLNKSINDKWSEKYWPMNWKGNFKENKLKQVFLNDYQFLKYSKFKSLFDAIHEYKIKNKLTTNDHITLFYNNKTDEFSIFKDTQEITKFALSHSIINGIDYICSNKNSDDYLLQDYFVITTHEPCQMCCMALLHSRIKLLLFNTFSNQPVKMLSGEDFSLASYKPLNWEYQVLQYNFLDK</sequence>
<dbReference type="AlphaFoldDB" id="A0A1E5R8U4"/>
<dbReference type="EMBL" id="LPNL01000007">
    <property type="protein sequence ID" value="OEJ83335.1"/>
    <property type="molecule type" value="Genomic_DNA"/>
</dbReference>
<dbReference type="SUPFAM" id="SSF53927">
    <property type="entry name" value="Cytidine deaminase-like"/>
    <property type="match status" value="1"/>
</dbReference>
<name>A0A1E5R8U4_9ASCO</name>
<organism evidence="2 3">
    <name type="scientific">Hanseniaspora opuntiae</name>
    <dbReference type="NCBI Taxonomy" id="211096"/>
    <lineage>
        <taxon>Eukaryota</taxon>
        <taxon>Fungi</taxon>
        <taxon>Dikarya</taxon>
        <taxon>Ascomycota</taxon>
        <taxon>Saccharomycotina</taxon>
        <taxon>Saccharomycetes</taxon>
        <taxon>Saccharomycodales</taxon>
        <taxon>Saccharomycodaceae</taxon>
        <taxon>Hanseniaspora</taxon>
    </lineage>
</organism>
<evidence type="ECO:0000259" key="1">
    <source>
        <dbReference type="Pfam" id="PF00383"/>
    </source>
</evidence>
<dbReference type="InterPro" id="IPR016193">
    <property type="entry name" value="Cytidine_deaminase-like"/>
</dbReference>